<comment type="caution">
    <text evidence="2">The sequence shown here is derived from an EMBL/GenBank/DDBJ whole genome shotgun (WGS) entry which is preliminary data.</text>
</comment>
<evidence type="ECO:0000313" key="2">
    <source>
        <dbReference type="EMBL" id="MFC5408441.1"/>
    </source>
</evidence>
<protein>
    <submittedName>
        <fullName evidence="2">DUF6970 domain-containing protein</fullName>
    </submittedName>
</protein>
<organism evidence="2 3">
    <name type="scientific">Larkinella bovis</name>
    <dbReference type="NCBI Taxonomy" id="683041"/>
    <lineage>
        <taxon>Bacteria</taxon>
        <taxon>Pseudomonadati</taxon>
        <taxon>Bacteroidota</taxon>
        <taxon>Cytophagia</taxon>
        <taxon>Cytophagales</taxon>
        <taxon>Spirosomataceae</taxon>
        <taxon>Larkinella</taxon>
    </lineage>
</organism>
<feature type="domain" description="DUF6970" evidence="1">
    <location>
        <begin position="37"/>
        <end position="111"/>
    </location>
</feature>
<name>A0ABW0I4H6_9BACT</name>
<dbReference type="PROSITE" id="PS51257">
    <property type="entry name" value="PROKAR_LIPOPROTEIN"/>
    <property type="match status" value="1"/>
</dbReference>
<reference evidence="3" key="1">
    <citation type="journal article" date="2019" name="Int. J. Syst. Evol. Microbiol.">
        <title>The Global Catalogue of Microorganisms (GCM) 10K type strain sequencing project: providing services to taxonomists for standard genome sequencing and annotation.</title>
        <authorList>
            <consortium name="The Broad Institute Genomics Platform"/>
            <consortium name="The Broad Institute Genome Sequencing Center for Infectious Disease"/>
            <person name="Wu L."/>
            <person name="Ma J."/>
        </authorList>
    </citation>
    <scope>NUCLEOTIDE SEQUENCE [LARGE SCALE GENOMIC DNA]</scope>
    <source>
        <strain evidence="3">CCUG 55250</strain>
    </source>
</reference>
<dbReference type="InterPro" id="IPR054243">
    <property type="entry name" value="DUF6970"/>
</dbReference>
<accession>A0ABW0I4H6</accession>
<dbReference type="RefSeq" id="WP_379841314.1">
    <property type="nucleotide sequence ID" value="NZ_JBHSMA010000001.1"/>
</dbReference>
<dbReference type="Pfam" id="PF22311">
    <property type="entry name" value="DUF6970"/>
    <property type="match status" value="1"/>
</dbReference>
<dbReference type="EMBL" id="JBHSMA010000001">
    <property type="protein sequence ID" value="MFC5408441.1"/>
    <property type="molecule type" value="Genomic_DNA"/>
</dbReference>
<gene>
    <name evidence="2" type="ORF">ACFPMF_03920</name>
</gene>
<keyword evidence="3" id="KW-1185">Reference proteome</keyword>
<evidence type="ECO:0000313" key="3">
    <source>
        <dbReference type="Proteomes" id="UP001596106"/>
    </source>
</evidence>
<sequence>MKTFVSCVSLAVILGCQEKEPAPVAIPDCIQNVMAAIRKEPPFNPPAKVYRYEFRGEPVYYIPARCCDIPSVVIARCDTVCAPDGGFSGKGDGRCPEFAKEAKNPVLVWEDTRSK</sequence>
<proteinExistence type="predicted"/>
<dbReference type="Proteomes" id="UP001596106">
    <property type="component" value="Unassembled WGS sequence"/>
</dbReference>
<evidence type="ECO:0000259" key="1">
    <source>
        <dbReference type="Pfam" id="PF22311"/>
    </source>
</evidence>